<dbReference type="EMBL" id="CAUYUJ010021793">
    <property type="protein sequence ID" value="CAK0907051.1"/>
    <property type="molecule type" value="Genomic_DNA"/>
</dbReference>
<organism evidence="2 3">
    <name type="scientific">Prorocentrum cordatum</name>
    <dbReference type="NCBI Taxonomy" id="2364126"/>
    <lineage>
        <taxon>Eukaryota</taxon>
        <taxon>Sar</taxon>
        <taxon>Alveolata</taxon>
        <taxon>Dinophyceae</taxon>
        <taxon>Prorocentrales</taxon>
        <taxon>Prorocentraceae</taxon>
        <taxon>Prorocentrum</taxon>
    </lineage>
</organism>
<name>A0ABN9Y3H5_9DINO</name>
<feature type="compositionally biased region" description="Gly residues" evidence="1">
    <location>
        <begin position="29"/>
        <end position="46"/>
    </location>
</feature>
<evidence type="ECO:0000313" key="2">
    <source>
        <dbReference type="EMBL" id="CAK0907051.1"/>
    </source>
</evidence>
<accession>A0ABN9Y3H5</accession>
<proteinExistence type="predicted"/>
<comment type="caution">
    <text evidence="2">The sequence shown here is derived from an EMBL/GenBank/DDBJ whole genome shotgun (WGS) entry which is preliminary data.</text>
</comment>
<dbReference type="Proteomes" id="UP001189429">
    <property type="component" value="Unassembled WGS sequence"/>
</dbReference>
<keyword evidence="3" id="KW-1185">Reference proteome</keyword>
<evidence type="ECO:0000256" key="1">
    <source>
        <dbReference type="SAM" id="MobiDB-lite"/>
    </source>
</evidence>
<reference evidence="2" key="1">
    <citation type="submission" date="2023-10" db="EMBL/GenBank/DDBJ databases">
        <authorList>
            <person name="Chen Y."/>
            <person name="Shah S."/>
            <person name="Dougan E. K."/>
            <person name="Thang M."/>
            <person name="Chan C."/>
        </authorList>
    </citation>
    <scope>NUCLEOTIDE SEQUENCE [LARGE SCALE GENOMIC DNA]</scope>
</reference>
<sequence>MPGLTGLCGRLKAEQARRDADALAPSGRAGAGGGGSSGGLAEGGGPAPAEVTAPPGGAGGLSAKVSALGRSGEASAPELCGGLQRGLLGLHRGPSELSSRRAAQRGLPAAGLPRLPAARLWPPAAGPPAPGGAQRWLARGLRLDSQDRVCGGAGASTVDGSHGRGWCDLFSFASLWGAAAMRLGTRESPPQPAGLLRGVLPPGTNPVAVGGIGLAVLAGLAVCYSVGNVEITEHALNYSMLTRKAERRAYTAGRYWIGPFNYFIKFPAILTTIQFSDAKMQADLAQSGEAELRSRTQDGLDVFIELSFQYQLQSVNLYDLYTNLDGQLSACLVTTMASQDIRHRFFFRKWLPRGLNPFPGARVPP</sequence>
<feature type="region of interest" description="Disordered" evidence="1">
    <location>
        <begin position="18"/>
        <end position="58"/>
    </location>
</feature>
<gene>
    <name evidence="2" type="ORF">PCOR1329_LOCUS82184</name>
</gene>
<evidence type="ECO:0000313" key="3">
    <source>
        <dbReference type="Proteomes" id="UP001189429"/>
    </source>
</evidence>
<protein>
    <recommendedName>
        <fullName evidence="4">Prohibitin</fullName>
    </recommendedName>
</protein>
<evidence type="ECO:0008006" key="4">
    <source>
        <dbReference type="Google" id="ProtNLM"/>
    </source>
</evidence>